<accession>A0ABN1FFF7</accession>
<dbReference type="Gene3D" id="3.40.50.720">
    <property type="entry name" value="NAD(P)-binding Rossmann-like Domain"/>
    <property type="match status" value="1"/>
</dbReference>
<evidence type="ECO:0000313" key="8">
    <source>
        <dbReference type="EMBL" id="GAA0589653.1"/>
    </source>
</evidence>
<evidence type="ECO:0000256" key="5">
    <source>
        <dbReference type="ARBA" id="ARBA00048200"/>
    </source>
</evidence>
<dbReference type="EC" id="1.1.1.133" evidence="3 6"/>
<dbReference type="SUPFAM" id="SSF51735">
    <property type="entry name" value="NAD(P)-binding Rossmann-fold domains"/>
    <property type="match status" value="1"/>
</dbReference>
<dbReference type="Pfam" id="PF04321">
    <property type="entry name" value="RmlD_sub_bind"/>
    <property type="match status" value="1"/>
</dbReference>
<dbReference type="NCBIfam" id="TIGR01214">
    <property type="entry name" value="rmlD"/>
    <property type="match status" value="1"/>
</dbReference>
<dbReference type="InterPro" id="IPR005913">
    <property type="entry name" value="dTDP_dehydrorham_reduct"/>
</dbReference>
<comment type="pathway">
    <text evidence="1 6">Carbohydrate biosynthesis; dTDP-L-rhamnose biosynthesis.</text>
</comment>
<name>A0ABN1FFF7_9PROT</name>
<comment type="catalytic activity">
    <reaction evidence="5 6">
        <text>dTDP-beta-L-rhamnose + NADP(+) = dTDP-4-dehydro-beta-L-rhamnose + NADPH + H(+)</text>
        <dbReference type="Rhea" id="RHEA:21796"/>
        <dbReference type="ChEBI" id="CHEBI:15378"/>
        <dbReference type="ChEBI" id="CHEBI:57510"/>
        <dbReference type="ChEBI" id="CHEBI:57783"/>
        <dbReference type="ChEBI" id="CHEBI:58349"/>
        <dbReference type="ChEBI" id="CHEBI:62830"/>
        <dbReference type="EC" id="1.1.1.133"/>
    </reaction>
</comment>
<dbReference type="InterPro" id="IPR036291">
    <property type="entry name" value="NAD(P)-bd_dom_sf"/>
</dbReference>
<evidence type="ECO:0000256" key="1">
    <source>
        <dbReference type="ARBA" id="ARBA00004781"/>
    </source>
</evidence>
<evidence type="ECO:0000256" key="2">
    <source>
        <dbReference type="ARBA" id="ARBA00010944"/>
    </source>
</evidence>
<protein>
    <recommendedName>
        <fullName evidence="4 6">dTDP-4-dehydrorhamnose reductase</fullName>
        <ecNumber evidence="3 6">1.1.1.133</ecNumber>
    </recommendedName>
</protein>
<dbReference type="CDD" id="cd05254">
    <property type="entry name" value="dTDP_HR_like_SDR_e"/>
    <property type="match status" value="1"/>
</dbReference>
<dbReference type="PANTHER" id="PTHR10491">
    <property type="entry name" value="DTDP-4-DEHYDRORHAMNOSE REDUCTASE"/>
    <property type="match status" value="1"/>
</dbReference>
<dbReference type="Gene3D" id="3.90.25.10">
    <property type="entry name" value="UDP-galactose 4-epimerase, domain 1"/>
    <property type="match status" value="1"/>
</dbReference>
<evidence type="ECO:0000256" key="6">
    <source>
        <dbReference type="RuleBase" id="RU364082"/>
    </source>
</evidence>
<dbReference type="Proteomes" id="UP001501588">
    <property type="component" value="Unassembled WGS sequence"/>
</dbReference>
<evidence type="ECO:0000313" key="9">
    <source>
        <dbReference type="Proteomes" id="UP001501588"/>
    </source>
</evidence>
<proteinExistence type="inferred from homology"/>
<dbReference type="EMBL" id="BAAAFZ010000046">
    <property type="protein sequence ID" value="GAA0589653.1"/>
    <property type="molecule type" value="Genomic_DNA"/>
</dbReference>
<dbReference type="RefSeq" id="WP_343896193.1">
    <property type="nucleotide sequence ID" value="NZ_BAAAFZ010000046.1"/>
</dbReference>
<organism evidence="8 9">
    <name type="scientific">Craurococcus roseus</name>
    <dbReference type="NCBI Taxonomy" id="77585"/>
    <lineage>
        <taxon>Bacteria</taxon>
        <taxon>Pseudomonadati</taxon>
        <taxon>Pseudomonadota</taxon>
        <taxon>Alphaproteobacteria</taxon>
        <taxon>Acetobacterales</taxon>
        <taxon>Acetobacteraceae</taxon>
        <taxon>Craurococcus</taxon>
    </lineage>
</organism>
<keyword evidence="9" id="KW-1185">Reference proteome</keyword>
<evidence type="ECO:0000256" key="4">
    <source>
        <dbReference type="ARBA" id="ARBA00017099"/>
    </source>
</evidence>
<dbReference type="InterPro" id="IPR029903">
    <property type="entry name" value="RmlD-like-bd"/>
</dbReference>
<reference evidence="8 9" key="1">
    <citation type="journal article" date="2019" name="Int. J. Syst. Evol. Microbiol.">
        <title>The Global Catalogue of Microorganisms (GCM) 10K type strain sequencing project: providing services to taxonomists for standard genome sequencing and annotation.</title>
        <authorList>
            <consortium name="The Broad Institute Genomics Platform"/>
            <consortium name="The Broad Institute Genome Sequencing Center for Infectious Disease"/>
            <person name="Wu L."/>
            <person name="Ma J."/>
        </authorList>
    </citation>
    <scope>NUCLEOTIDE SEQUENCE [LARGE SCALE GENOMIC DNA]</scope>
    <source>
        <strain evidence="8 9">JCM 9933</strain>
    </source>
</reference>
<dbReference type="PANTHER" id="PTHR10491:SF4">
    <property type="entry name" value="METHIONINE ADENOSYLTRANSFERASE 2 SUBUNIT BETA"/>
    <property type="match status" value="1"/>
</dbReference>
<comment type="caution">
    <text evidence="8">The sequence shown here is derived from an EMBL/GenBank/DDBJ whole genome shotgun (WGS) entry which is preliminary data.</text>
</comment>
<evidence type="ECO:0000259" key="7">
    <source>
        <dbReference type="Pfam" id="PF04321"/>
    </source>
</evidence>
<keyword evidence="6" id="KW-0560">Oxidoreductase</keyword>
<evidence type="ECO:0000256" key="3">
    <source>
        <dbReference type="ARBA" id="ARBA00012929"/>
    </source>
</evidence>
<sequence length="311" mass="32379">MSGRGEHRPLRVLVAGRDGQLARALVPAFAGAGWRVSALGRADGLDLAGSPSAIVAAVRSVSPDLVVNAAAYTAVDRAESEPDAALAVNRDGAGALAAAAHATGAPVLHVSTDYVFDGDKGAPYTETDRPTPIGAYGRSKLEGERAVLAANPRSAVVRTSWVVSATGQNFLRTMLRLAETRDEVSVVNDQRGAPTFASDLAAAALRMAPRLLRSPAGDEAFGVFHLSGAPDTTWHGFAAAVFAGAASRGQKVPKLNAIPTSAYPTPTRRPADSRLDCSRILAVHCIARPDWRPSLERCLGQLLHAEASVPA</sequence>
<keyword evidence="6" id="KW-0521">NADP</keyword>
<feature type="domain" description="RmlD-like substrate binding" evidence="7">
    <location>
        <begin position="11"/>
        <end position="302"/>
    </location>
</feature>
<comment type="similarity">
    <text evidence="2 6">Belongs to the dTDP-4-dehydrorhamnose reductase family.</text>
</comment>
<comment type="function">
    <text evidence="6">Catalyzes the reduction of dTDP-6-deoxy-L-lyxo-4-hexulose to yield dTDP-L-rhamnose.</text>
</comment>
<gene>
    <name evidence="8" type="primary">rfbD</name>
    <name evidence="8" type="ORF">GCM10009416_30280</name>
</gene>
<comment type="cofactor">
    <cofactor evidence="6">
        <name>Mg(2+)</name>
        <dbReference type="ChEBI" id="CHEBI:18420"/>
    </cofactor>
    <text evidence="6">Binds 1 Mg(2+) ion per monomer.</text>
</comment>